<evidence type="ECO:0000313" key="1">
    <source>
        <dbReference type="EMBL" id="OAU96702.1"/>
    </source>
</evidence>
<sequence>MRKSGKGKIFDDIDEWFNGNRKTTSKSAGSGGGITIIFVSSHQ</sequence>
<comment type="caution">
    <text evidence="1">The sequence shown here is derived from an EMBL/GenBank/DDBJ whole genome shotgun (WGS) entry which is preliminary data.</text>
</comment>
<organism evidence="1 2">
    <name type="scientific">Moraxella catarrhalis</name>
    <name type="common">Branhamella catarrhalis</name>
    <dbReference type="NCBI Taxonomy" id="480"/>
    <lineage>
        <taxon>Bacteria</taxon>
        <taxon>Pseudomonadati</taxon>
        <taxon>Pseudomonadota</taxon>
        <taxon>Gammaproteobacteria</taxon>
        <taxon>Moraxellales</taxon>
        <taxon>Moraxellaceae</taxon>
        <taxon>Moraxella</taxon>
    </lineage>
</organism>
<dbReference type="Proteomes" id="UP000078228">
    <property type="component" value="Unassembled WGS sequence"/>
</dbReference>
<reference evidence="1 2" key="1">
    <citation type="journal article" date="2016" name="Genome Biol. Evol.">
        <title>Comparative Genomic Analyses of the Moraxella catarrhalis Serosensitive and Seroresistant Lineages Demonstrate Their Independent Evolution.</title>
        <authorList>
            <person name="Earl J.P."/>
            <person name="de Vries S.P."/>
            <person name="Ahmed A."/>
            <person name="Powell E."/>
            <person name="Schultz M.P."/>
            <person name="Hermans P.W."/>
            <person name="Hill D.J."/>
            <person name="Zhou Z."/>
            <person name="Constantinidou C.I."/>
            <person name="Hu F.Z."/>
            <person name="Bootsma H.J."/>
            <person name="Ehrlich G.D."/>
        </authorList>
    </citation>
    <scope>NUCLEOTIDE SEQUENCE [LARGE SCALE GENOMIC DNA]</scope>
    <source>
        <strain evidence="1 2">Z7542</strain>
    </source>
</reference>
<evidence type="ECO:0000313" key="2">
    <source>
        <dbReference type="Proteomes" id="UP000078228"/>
    </source>
</evidence>
<keyword evidence="2" id="KW-1185">Reference proteome</keyword>
<dbReference type="AlphaFoldDB" id="A0A198UN83"/>
<gene>
    <name evidence="1" type="ORF">AO384_0863</name>
</gene>
<protein>
    <submittedName>
        <fullName evidence="1">Uncharacterized protein</fullName>
    </submittedName>
</protein>
<accession>A0A198UN83</accession>
<dbReference type="EMBL" id="LXHC01000016">
    <property type="protein sequence ID" value="OAU96702.1"/>
    <property type="molecule type" value="Genomic_DNA"/>
</dbReference>
<dbReference type="PATRIC" id="fig|480.237.peg.1385"/>
<proteinExistence type="predicted"/>
<name>A0A198UN83_MORCA</name>